<feature type="compositionally biased region" description="Acidic residues" evidence="1">
    <location>
        <begin position="190"/>
        <end position="202"/>
    </location>
</feature>
<evidence type="ECO:0000313" key="3">
    <source>
        <dbReference type="Proteomes" id="UP001142489"/>
    </source>
</evidence>
<accession>A0A9Q0XNY1</accession>
<gene>
    <name evidence="2" type="ORF">JRQ81_019974</name>
</gene>
<keyword evidence="3" id="KW-1185">Reference proteome</keyword>
<protein>
    <submittedName>
        <fullName evidence="2">Uncharacterized protein</fullName>
    </submittedName>
</protein>
<feature type="compositionally biased region" description="Low complexity" evidence="1">
    <location>
        <begin position="153"/>
        <end position="166"/>
    </location>
</feature>
<organism evidence="2 3">
    <name type="scientific">Phrynocephalus forsythii</name>
    <dbReference type="NCBI Taxonomy" id="171643"/>
    <lineage>
        <taxon>Eukaryota</taxon>
        <taxon>Metazoa</taxon>
        <taxon>Chordata</taxon>
        <taxon>Craniata</taxon>
        <taxon>Vertebrata</taxon>
        <taxon>Euteleostomi</taxon>
        <taxon>Lepidosauria</taxon>
        <taxon>Squamata</taxon>
        <taxon>Bifurcata</taxon>
        <taxon>Unidentata</taxon>
        <taxon>Episquamata</taxon>
        <taxon>Toxicofera</taxon>
        <taxon>Iguania</taxon>
        <taxon>Acrodonta</taxon>
        <taxon>Agamidae</taxon>
        <taxon>Agaminae</taxon>
        <taxon>Phrynocephalus</taxon>
    </lineage>
</organism>
<feature type="compositionally biased region" description="Pro residues" evidence="1">
    <location>
        <begin position="31"/>
        <end position="41"/>
    </location>
</feature>
<dbReference type="EMBL" id="JAPFRF010000010">
    <property type="protein sequence ID" value="KAJ7320463.1"/>
    <property type="molecule type" value="Genomic_DNA"/>
</dbReference>
<comment type="caution">
    <text evidence="2">The sequence shown here is derived from an EMBL/GenBank/DDBJ whole genome shotgun (WGS) entry which is preliminary data.</text>
</comment>
<name>A0A9Q0XNY1_9SAUR</name>
<evidence type="ECO:0000256" key="1">
    <source>
        <dbReference type="SAM" id="MobiDB-lite"/>
    </source>
</evidence>
<reference evidence="2" key="1">
    <citation type="journal article" date="2023" name="DNA Res.">
        <title>Chromosome-level genome assembly of Phrynocephalus forsythii using third-generation DNA sequencing and Hi-C analysis.</title>
        <authorList>
            <person name="Qi Y."/>
            <person name="Zhao W."/>
            <person name="Zhao Y."/>
            <person name="Niu C."/>
            <person name="Cao S."/>
            <person name="Zhang Y."/>
        </authorList>
    </citation>
    <scope>NUCLEOTIDE SEQUENCE</scope>
    <source>
        <tissue evidence="2">Muscle</tissue>
    </source>
</reference>
<feature type="compositionally biased region" description="Basic and acidic residues" evidence="1">
    <location>
        <begin position="67"/>
        <end position="124"/>
    </location>
</feature>
<feature type="compositionally biased region" description="Basic residues" evidence="1">
    <location>
        <begin position="10"/>
        <end position="21"/>
    </location>
</feature>
<feature type="compositionally biased region" description="Polar residues" evidence="1">
    <location>
        <begin position="143"/>
        <end position="152"/>
    </location>
</feature>
<dbReference type="Proteomes" id="UP001142489">
    <property type="component" value="Unassembled WGS sequence"/>
</dbReference>
<proteinExistence type="predicted"/>
<feature type="region of interest" description="Disordered" evidence="1">
    <location>
        <begin position="1"/>
        <end position="202"/>
    </location>
</feature>
<evidence type="ECO:0000313" key="2">
    <source>
        <dbReference type="EMBL" id="KAJ7320463.1"/>
    </source>
</evidence>
<dbReference type="AlphaFoldDB" id="A0A9Q0XNY1"/>
<sequence length="202" mass="22658">MSAAVIQKVRPAKKQKHQQGHLRREVYTDDLPPPPVPPPAIKSPTAQSKLQLEMRPVMLPKLSSIEPRTEKAAERKGTGYKRKEAAESRQHSDMRTGSGEHRESQEQQSDSRLRGNKVARRDGTPAKTHLLQEDILPYCRPTFPTSNNTRDPSSSSSMSSRGSGSRQRTEQANLGRRNIAEMQVFGTCEQGEDEEELQETES</sequence>
<dbReference type="OrthoDB" id="428111at2759"/>